<comment type="caution">
    <text evidence="2">The sequence shown here is derived from an EMBL/GenBank/DDBJ whole genome shotgun (WGS) entry which is preliminary data.</text>
</comment>
<organism evidence="2 3">
    <name type="scientific">Natronogracilivirga saccharolytica</name>
    <dbReference type="NCBI Taxonomy" id="2812953"/>
    <lineage>
        <taxon>Bacteria</taxon>
        <taxon>Pseudomonadati</taxon>
        <taxon>Balneolota</taxon>
        <taxon>Balneolia</taxon>
        <taxon>Balneolales</taxon>
        <taxon>Cyclonatronaceae</taxon>
        <taxon>Natronogracilivirga</taxon>
    </lineage>
</organism>
<feature type="domain" description="Glyoxalase/fosfomycin resistance/dioxygenase" evidence="1">
    <location>
        <begin position="16"/>
        <end position="115"/>
    </location>
</feature>
<keyword evidence="3" id="KW-1185">Reference proteome</keyword>
<dbReference type="Gene3D" id="3.10.180.10">
    <property type="entry name" value="2,3-Dihydroxybiphenyl 1,2-Dioxygenase, domain 1"/>
    <property type="match status" value="1"/>
</dbReference>
<evidence type="ECO:0000313" key="3">
    <source>
        <dbReference type="Proteomes" id="UP000673975"/>
    </source>
</evidence>
<dbReference type="InterPro" id="IPR004360">
    <property type="entry name" value="Glyas_Fos-R_dOase_dom"/>
</dbReference>
<accession>A0A8J7S6C8</accession>
<dbReference type="InterPro" id="IPR029068">
    <property type="entry name" value="Glyas_Bleomycin-R_OHBP_Dase"/>
</dbReference>
<dbReference type="RefSeq" id="WP_210511814.1">
    <property type="nucleotide sequence ID" value="NZ_JAFIDN010000006.1"/>
</dbReference>
<evidence type="ECO:0000313" key="2">
    <source>
        <dbReference type="EMBL" id="MBP3192778.1"/>
    </source>
</evidence>
<sequence length="125" mass="14545">MSKPEFQFGTNIAIKIPKDRYDDTLRFYRDTLGMKLIKAEDDSLAESWYCDSGNLRIWFDRVDTYSQTDIWLELKSDDMNHARELLRGSGVSFRDELEKLPEKLDGHWISDPAGVVMLLCFDSNS</sequence>
<dbReference type="Proteomes" id="UP000673975">
    <property type="component" value="Unassembled WGS sequence"/>
</dbReference>
<name>A0A8J7S6C8_9BACT</name>
<proteinExistence type="predicted"/>
<dbReference type="SUPFAM" id="SSF54593">
    <property type="entry name" value="Glyoxalase/Bleomycin resistance protein/Dihydroxybiphenyl dioxygenase"/>
    <property type="match status" value="1"/>
</dbReference>
<gene>
    <name evidence="2" type="ORF">NATSA_08890</name>
</gene>
<protein>
    <submittedName>
        <fullName evidence="2">VOC family protein</fullName>
    </submittedName>
</protein>
<dbReference type="AlphaFoldDB" id="A0A8J7S6C8"/>
<dbReference type="Pfam" id="PF00903">
    <property type="entry name" value="Glyoxalase"/>
    <property type="match status" value="1"/>
</dbReference>
<dbReference type="EMBL" id="JAFIDN010000006">
    <property type="protein sequence ID" value="MBP3192778.1"/>
    <property type="molecule type" value="Genomic_DNA"/>
</dbReference>
<evidence type="ECO:0000259" key="1">
    <source>
        <dbReference type="Pfam" id="PF00903"/>
    </source>
</evidence>
<reference evidence="2" key="1">
    <citation type="submission" date="2021-02" db="EMBL/GenBank/DDBJ databases">
        <title>Natronogracilivirga saccharolytica gen. nov. sp. nov. a new anaerobic, haloalkiliphilic carbohydrate-fermenting bacterium from soda lake and proposing of Cyclonatronumiaceae fam. nov. in the phylum Balneolaeota.</title>
        <authorList>
            <person name="Zhilina T.N."/>
            <person name="Sorokin D.Y."/>
            <person name="Zavarzina D.G."/>
            <person name="Toshchakov S.V."/>
            <person name="Kublanov I.V."/>
        </authorList>
    </citation>
    <scope>NUCLEOTIDE SEQUENCE</scope>
    <source>
        <strain evidence="2">Z-1702</strain>
    </source>
</reference>
<dbReference type="CDD" id="cd06587">
    <property type="entry name" value="VOC"/>
    <property type="match status" value="1"/>
</dbReference>